<dbReference type="PANTHER" id="PTHR42682:SF3">
    <property type="entry name" value="FORMATE HYDROGENLYASE SUBUNIT 3-RELATED"/>
    <property type="match status" value="1"/>
</dbReference>
<protein>
    <submittedName>
        <fullName evidence="10">Formate hydrogenlyase subunit 3/Multisubunit Na+/H+ antiporter MnhD subunit</fullName>
    </submittedName>
</protein>
<dbReference type="PANTHER" id="PTHR42682">
    <property type="entry name" value="HYDROGENASE-4 COMPONENT F"/>
    <property type="match status" value="1"/>
</dbReference>
<dbReference type="AlphaFoldDB" id="A0A7M2YZY7"/>
<feature type="domain" description="NADH:quinone oxidoreductase/Mrp antiporter transmembrane" evidence="9">
    <location>
        <begin position="119"/>
        <end position="401"/>
    </location>
</feature>
<keyword evidence="3 7" id="KW-0812">Transmembrane</keyword>
<feature type="transmembrane region" description="Helical" evidence="8">
    <location>
        <begin position="108"/>
        <end position="141"/>
    </location>
</feature>
<feature type="transmembrane region" description="Helical" evidence="8">
    <location>
        <begin position="29"/>
        <end position="48"/>
    </location>
</feature>
<feature type="transmembrane region" description="Helical" evidence="8">
    <location>
        <begin position="224"/>
        <end position="245"/>
    </location>
</feature>
<dbReference type="Proteomes" id="UP000254134">
    <property type="component" value="Unassembled WGS sequence"/>
</dbReference>
<evidence type="ECO:0000256" key="2">
    <source>
        <dbReference type="ARBA" id="ARBA00022475"/>
    </source>
</evidence>
<keyword evidence="6 8" id="KW-0472">Membrane</keyword>
<sequence>MIAIFLAGVAAVALGGMLGAAPKRLAAALLLQAAGALAIGVAGFWALADGGSWGASFTSTLTPHFGVDGLSGLFLGTLGLIASPALVFASAYLQQAGPGRATGVLTSAFILALVGVLCARDAISFLLFWELMTLVPAAIILVGRSSRSARHTVFTYVAITHLGGAGTWISLLLLAREGAIGNPAALAQGSGAQTLIALTAIVGFGTKAGLMPMHAWLPRAHPIAPSYVSALMSGIMVAIAAYGLVRVLVDWLGTPPPWVGATVLVLGGLSAVGGITYALFQRDLKRLLAYSTVEHLGIVALGLGASLLLRTRGADEWAAFALAAALLHTVNHAVFKALLFLGAGTFERATGSLELDRLGGLLRRLPWSGGAFLVGALAIAGMPLLNGFASEWLTLQSLLHVPGDAGAWDGALAAAALAALAGTMALALLCFVKVIGLVLLGPPRRSACAEAVEPPVAMRLPLVALAAVTVVLGAVPGLLFSRLTGLAPWGGDLPARAGLSLPGTGGLPTLGLLVVVAGLGGLLWRLRGERRAAPSPTWASGQAVEPQLLWTSAGFTKPLRLVLEAVLRPEREIEVTQRRGVVQEVSYSGRVPHLIDIHLYRPVTDGALVAAAFARRLQSGRLGTYVTYLVALVVALLIAVRIGVIG</sequence>
<dbReference type="OrthoDB" id="9768329at2"/>
<evidence type="ECO:0000256" key="3">
    <source>
        <dbReference type="ARBA" id="ARBA00022692"/>
    </source>
</evidence>
<reference evidence="11" key="2">
    <citation type="journal article" date="2019" name="MicrobiologyOpen">
        <title>High-quality draft genome sequence of Gaiella occulta isolated from a 150 meter deep mineral water borehole and comparison with the genome sequences of other deep-branching lineages of the phylum Actinobacteria.</title>
        <authorList>
            <person name="Severino R."/>
            <person name="Froufe H.J.C."/>
            <person name="Barroso C."/>
            <person name="Albuquerque L."/>
            <person name="Lobo-da-Cunha A."/>
            <person name="da Costa M.S."/>
            <person name="Egas C."/>
        </authorList>
    </citation>
    <scope>NUCLEOTIDE SEQUENCE [LARGE SCALE GENOMIC DNA]</scope>
    <source>
        <strain evidence="11">F2-233</strain>
    </source>
</reference>
<proteinExistence type="predicted"/>
<feature type="transmembrane region" description="Helical" evidence="8">
    <location>
        <begin position="460"/>
        <end position="479"/>
    </location>
</feature>
<dbReference type="GO" id="GO:0005886">
    <property type="term" value="C:plasma membrane"/>
    <property type="evidence" value="ECO:0007669"/>
    <property type="project" value="UniProtKB-SubCell"/>
</dbReference>
<feature type="transmembrane region" description="Helical" evidence="8">
    <location>
        <begin position="153"/>
        <end position="175"/>
    </location>
</feature>
<dbReference type="InterPro" id="IPR001750">
    <property type="entry name" value="ND/Mrp_TM"/>
</dbReference>
<reference evidence="10 11" key="1">
    <citation type="submission" date="2018-07" db="EMBL/GenBank/DDBJ databases">
        <title>High-quality-draft genome sequence of Gaiella occulta.</title>
        <authorList>
            <person name="Severino R."/>
            <person name="Froufe H.J.C."/>
            <person name="Rainey F.A."/>
            <person name="Barroso C."/>
            <person name="Albuquerque L."/>
            <person name="Lobo-Da-Cunha A."/>
            <person name="Da Costa M.S."/>
            <person name="Egas C."/>
        </authorList>
    </citation>
    <scope>NUCLEOTIDE SEQUENCE [LARGE SCALE GENOMIC DNA]</scope>
    <source>
        <strain evidence="10 11">F2-233</strain>
    </source>
</reference>
<evidence type="ECO:0000259" key="9">
    <source>
        <dbReference type="Pfam" id="PF00361"/>
    </source>
</evidence>
<dbReference type="RefSeq" id="WP_114795539.1">
    <property type="nucleotide sequence ID" value="NZ_QQZY01000002.1"/>
</dbReference>
<keyword evidence="5" id="KW-0560">Oxidoreductase</keyword>
<feature type="transmembrane region" description="Helical" evidence="8">
    <location>
        <begin position="499"/>
        <end position="524"/>
    </location>
</feature>
<comment type="subcellular location">
    <subcellularLocation>
        <location evidence="1">Cell membrane</location>
        <topology evidence="1">Multi-pass membrane protein</topology>
    </subcellularLocation>
    <subcellularLocation>
        <location evidence="7">Membrane</location>
        <topology evidence="7">Multi-pass membrane protein</topology>
    </subcellularLocation>
</comment>
<evidence type="ECO:0000313" key="10">
    <source>
        <dbReference type="EMBL" id="RDI75324.1"/>
    </source>
</evidence>
<evidence type="ECO:0000313" key="11">
    <source>
        <dbReference type="Proteomes" id="UP000254134"/>
    </source>
</evidence>
<dbReference type="GO" id="GO:0016829">
    <property type="term" value="F:lyase activity"/>
    <property type="evidence" value="ECO:0007669"/>
    <property type="project" value="UniProtKB-KW"/>
</dbReference>
<feature type="transmembrane region" description="Helical" evidence="8">
    <location>
        <begin position="257"/>
        <end position="280"/>
    </location>
</feature>
<organism evidence="10 11">
    <name type="scientific">Gaiella occulta</name>
    <dbReference type="NCBI Taxonomy" id="1002870"/>
    <lineage>
        <taxon>Bacteria</taxon>
        <taxon>Bacillati</taxon>
        <taxon>Actinomycetota</taxon>
        <taxon>Thermoleophilia</taxon>
        <taxon>Gaiellales</taxon>
        <taxon>Gaiellaceae</taxon>
        <taxon>Gaiella</taxon>
    </lineage>
</organism>
<evidence type="ECO:0000256" key="5">
    <source>
        <dbReference type="ARBA" id="ARBA00023002"/>
    </source>
</evidence>
<keyword evidence="10" id="KW-0456">Lyase</keyword>
<feature type="transmembrane region" description="Helical" evidence="8">
    <location>
        <begin position="410"/>
        <end position="440"/>
    </location>
</feature>
<accession>A0A7M2YZY7</accession>
<dbReference type="EMBL" id="QQZY01000002">
    <property type="protein sequence ID" value="RDI75324.1"/>
    <property type="molecule type" value="Genomic_DNA"/>
</dbReference>
<dbReference type="GO" id="GO:0016491">
    <property type="term" value="F:oxidoreductase activity"/>
    <property type="evidence" value="ECO:0007669"/>
    <property type="project" value="UniProtKB-KW"/>
</dbReference>
<comment type="caution">
    <text evidence="10">The sequence shown here is derived from an EMBL/GenBank/DDBJ whole genome shotgun (WGS) entry which is preliminary data.</text>
</comment>
<keyword evidence="11" id="KW-1185">Reference proteome</keyword>
<evidence type="ECO:0000256" key="8">
    <source>
        <dbReference type="SAM" id="Phobius"/>
    </source>
</evidence>
<dbReference type="InterPro" id="IPR052175">
    <property type="entry name" value="ComplexI-like_HydComp"/>
</dbReference>
<evidence type="ECO:0000256" key="4">
    <source>
        <dbReference type="ARBA" id="ARBA00022989"/>
    </source>
</evidence>
<feature type="transmembrane region" description="Helical" evidence="8">
    <location>
        <begin position="195"/>
        <end position="217"/>
    </location>
</feature>
<name>A0A7M2YZY7_9ACTN</name>
<feature type="transmembrane region" description="Helical" evidence="8">
    <location>
        <begin position="287"/>
        <end position="308"/>
    </location>
</feature>
<gene>
    <name evidence="10" type="ORF">Gocc_1122</name>
</gene>
<keyword evidence="2" id="KW-1003">Cell membrane</keyword>
<evidence type="ECO:0000256" key="7">
    <source>
        <dbReference type="RuleBase" id="RU000320"/>
    </source>
</evidence>
<dbReference type="Pfam" id="PF00361">
    <property type="entry name" value="Proton_antipo_M"/>
    <property type="match status" value="1"/>
</dbReference>
<feature type="transmembrane region" description="Helical" evidence="8">
    <location>
        <begin position="625"/>
        <end position="644"/>
    </location>
</feature>
<evidence type="ECO:0000256" key="1">
    <source>
        <dbReference type="ARBA" id="ARBA00004651"/>
    </source>
</evidence>
<evidence type="ECO:0000256" key="6">
    <source>
        <dbReference type="ARBA" id="ARBA00023136"/>
    </source>
</evidence>
<keyword evidence="4 8" id="KW-1133">Transmembrane helix</keyword>
<feature type="transmembrane region" description="Helical" evidence="8">
    <location>
        <begin position="367"/>
        <end position="390"/>
    </location>
</feature>
<feature type="transmembrane region" description="Helical" evidence="8">
    <location>
        <begin position="320"/>
        <end position="346"/>
    </location>
</feature>
<feature type="transmembrane region" description="Helical" evidence="8">
    <location>
        <begin position="69"/>
        <end position="93"/>
    </location>
</feature>